<feature type="compositionally biased region" description="Polar residues" evidence="6">
    <location>
        <begin position="616"/>
        <end position="626"/>
    </location>
</feature>
<dbReference type="AlphaFoldDB" id="A0A6P7NQ98"/>
<sequence>MSTSPPCPSPTDCDVLRASALEKNTAEEENFREMAEGATTLKGLRAQMAAAAQAQAEERRSLAGNSPGPTTNTSAKPQSCRPVIDGATIRIDDRLRVAKERREEAERQQALRESDIMERERKAKLQVERQMEERQKKVEEQRKKEEQKRLAAEEKRKQKQEEEKEHYEAVMRRTLERSQRLEQRQKRWSWGGLSSDSDGRTVDKRSTSIMNLKQPSEAGISKRLSSSSATLIKSPDKTSASPLHPPRGPVRSRSIDRQKSGMPTSVSADGALDPSMKDKQAASQGGQRPASPSTTLVRNRSPSPAPKAAPKRTPSPAANKQSPRMRPPSPAANKQRPPSPQPTLTKPPPIQKPALTPTGPTTFRKRDSKSKDLGPVQAVASQSPETNKTKDKDDSKGSMGTNSAAEAAKILAENRRLMREQKEREEQLRIQREEEEKLRKEEEERLAEEARLKRLEEEKKLAEERKLREEEEARLAEEERVRLAEEEALKQAELQKEREEAEAKALEEAERVRQERDRIMQQNQQERMERKKRIEEIMKRTRKGDSTDFKRDDDKCAQENGEESGDQNDCEIQSQTEDLAMEDSRDELCTAEAEPREEPLGSVNGKPETDDKENNNDVNTDETQAVSPVPKGLLTEGSEYLNEQESTRVGLVSGLNGKSNQWSFEGLIDLNVHPRTRPLMEAEDCNQVLINCDGSSDGSKVAFEDNGAPVNTLHSAAQPIEALSDV</sequence>
<gene>
    <name evidence="8" type="primary">map7d3</name>
</gene>
<feature type="compositionally biased region" description="Polar residues" evidence="6">
    <location>
        <begin position="63"/>
        <end position="77"/>
    </location>
</feature>
<feature type="compositionally biased region" description="Low complexity" evidence="6">
    <location>
        <begin position="300"/>
        <end position="318"/>
    </location>
</feature>
<feature type="compositionally biased region" description="Basic and acidic residues" evidence="6">
    <location>
        <begin position="100"/>
        <end position="185"/>
    </location>
</feature>
<evidence type="ECO:0000256" key="1">
    <source>
        <dbReference type="ARBA" id="ARBA00004245"/>
    </source>
</evidence>
<evidence type="ECO:0000256" key="6">
    <source>
        <dbReference type="SAM" id="MobiDB-lite"/>
    </source>
</evidence>
<feature type="region of interest" description="Disordered" evidence="6">
    <location>
        <begin position="100"/>
        <end position="627"/>
    </location>
</feature>
<reference evidence="8" key="1">
    <citation type="submission" date="2025-08" db="UniProtKB">
        <authorList>
            <consortium name="RefSeq"/>
        </authorList>
    </citation>
    <scope>IDENTIFICATION</scope>
</reference>
<accession>A0A6P7NQ98</accession>
<proteinExistence type="inferred from homology"/>
<keyword evidence="5" id="KW-0206">Cytoskeleton</keyword>
<evidence type="ECO:0000256" key="3">
    <source>
        <dbReference type="ARBA" id="ARBA00022490"/>
    </source>
</evidence>
<evidence type="ECO:0000313" key="7">
    <source>
        <dbReference type="Proteomes" id="UP000515150"/>
    </source>
</evidence>
<dbReference type="PANTHER" id="PTHR15073:SF5">
    <property type="entry name" value="MAP7 DOMAIN-CONTAINING PROTEIN 3"/>
    <property type="match status" value="1"/>
</dbReference>
<keyword evidence="3" id="KW-0963">Cytoplasm</keyword>
<feature type="compositionally biased region" description="Acidic residues" evidence="6">
    <location>
        <begin position="560"/>
        <end position="569"/>
    </location>
</feature>
<keyword evidence="4" id="KW-0175">Coiled coil</keyword>
<comment type="subcellular location">
    <subcellularLocation>
        <location evidence="1">Cytoplasm</location>
        <location evidence="1">Cytoskeleton</location>
    </subcellularLocation>
</comment>
<dbReference type="RefSeq" id="XP_029020195.1">
    <property type="nucleotide sequence ID" value="XM_029164362.3"/>
</dbReference>
<feature type="compositionally biased region" description="Polar residues" evidence="6">
    <location>
        <begin position="281"/>
        <end position="298"/>
    </location>
</feature>
<dbReference type="Proteomes" id="UP000515150">
    <property type="component" value="Chromosome 10"/>
</dbReference>
<feature type="compositionally biased region" description="Basic and acidic residues" evidence="6">
    <location>
        <begin position="197"/>
        <end position="206"/>
    </location>
</feature>
<feature type="compositionally biased region" description="Basic and acidic residues" evidence="6">
    <location>
        <begin position="526"/>
        <end position="557"/>
    </location>
</feature>
<dbReference type="InterPro" id="IPR008604">
    <property type="entry name" value="MAP7_fam"/>
</dbReference>
<dbReference type="GeneID" id="114863870"/>
<dbReference type="PANTHER" id="PTHR15073">
    <property type="entry name" value="MICROTUBULE-ASSOCIATED PROTEIN"/>
    <property type="match status" value="1"/>
</dbReference>
<dbReference type="Pfam" id="PF05672">
    <property type="entry name" value="MAP7"/>
    <property type="match status" value="1"/>
</dbReference>
<organism evidence="7 8">
    <name type="scientific">Betta splendens</name>
    <name type="common">Siamese fighting fish</name>
    <dbReference type="NCBI Taxonomy" id="158456"/>
    <lineage>
        <taxon>Eukaryota</taxon>
        <taxon>Metazoa</taxon>
        <taxon>Chordata</taxon>
        <taxon>Craniata</taxon>
        <taxon>Vertebrata</taxon>
        <taxon>Euteleostomi</taxon>
        <taxon>Actinopterygii</taxon>
        <taxon>Neopterygii</taxon>
        <taxon>Teleostei</taxon>
        <taxon>Neoteleostei</taxon>
        <taxon>Acanthomorphata</taxon>
        <taxon>Anabantaria</taxon>
        <taxon>Anabantiformes</taxon>
        <taxon>Anabantoidei</taxon>
        <taxon>Osphronemidae</taxon>
        <taxon>Betta</taxon>
    </lineage>
</organism>
<evidence type="ECO:0000256" key="2">
    <source>
        <dbReference type="ARBA" id="ARBA00007525"/>
    </source>
</evidence>
<evidence type="ECO:0000256" key="4">
    <source>
        <dbReference type="ARBA" id="ARBA00023054"/>
    </source>
</evidence>
<evidence type="ECO:0000313" key="8">
    <source>
        <dbReference type="RefSeq" id="XP_029020195.1"/>
    </source>
</evidence>
<feature type="compositionally biased region" description="Pro residues" evidence="6">
    <location>
        <begin position="337"/>
        <end position="351"/>
    </location>
</feature>
<feature type="compositionally biased region" description="Polar residues" evidence="6">
    <location>
        <begin position="223"/>
        <end position="241"/>
    </location>
</feature>
<feature type="compositionally biased region" description="Basic and acidic residues" evidence="6">
    <location>
        <begin position="582"/>
        <end position="599"/>
    </location>
</feature>
<dbReference type="GO" id="GO:0015630">
    <property type="term" value="C:microtubule cytoskeleton"/>
    <property type="evidence" value="ECO:0007669"/>
    <property type="project" value="InterPro"/>
</dbReference>
<protein>
    <submittedName>
        <fullName evidence="8">MAP7 domain-containing protein 2 isoform X21</fullName>
    </submittedName>
</protein>
<feature type="compositionally biased region" description="Basic and acidic residues" evidence="6">
    <location>
        <begin position="387"/>
        <end position="396"/>
    </location>
</feature>
<dbReference type="GO" id="GO:0000226">
    <property type="term" value="P:microtubule cytoskeleton organization"/>
    <property type="evidence" value="ECO:0007669"/>
    <property type="project" value="InterPro"/>
</dbReference>
<keyword evidence="7" id="KW-1185">Reference proteome</keyword>
<dbReference type="CTD" id="79649"/>
<comment type="similarity">
    <text evidence="2">Belongs to the MAP7 family.</text>
</comment>
<name>A0A6P7NQ98_BETSP</name>
<feature type="region of interest" description="Disordered" evidence="6">
    <location>
        <begin position="50"/>
        <end position="84"/>
    </location>
</feature>
<feature type="compositionally biased region" description="Basic and acidic residues" evidence="6">
    <location>
        <begin position="412"/>
        <end position="519"/>
    </location>
</feature>
<evidence type="ECO:0000256" key="5">
    <source>
        <dbReference type="ARBA" id="ARBA00023212"/>
    </source>
</evidence>
<dbReference type="InterPro" id="IPR051483">
    <property type="entry name" value="MAP7_domain-containing"/>
</dbReference>